<dbReference type="RefSeq" id="WP_185045659.1">
    <property type="nucleotide sequence ID" value="NZ_BAABFG010000005.1"/>
</dbReference>
<dbReference type="AlphaFoldDB" id="A0A7W7H7E0"/>
<organism evidence="1 2">
    <name type="scientific">Actinoplanes octamycinicus</name>
    <dbReference type="NCBI Taxonomy" id="135948"/>
    <lineage>
        <taxon>Bacteria</taxon>
        <taxon>Bacillati</taxon>
        <taxon>Actinomycetota</taxon>
        <taxon>Actinomycetes</taxon>
        <taxon>Micromonosporales</taxon>
        <taxon>Micromonosporaceae</taxon>
        <taxon>Actinoplanes</taxon>
    </lineage>
</organism>
<gene>
    <name evidence="1" type="ORF">BJY16_008860</name>
</gene>
<accession>A0A7W7H7E0</accession>
<proteinExistence type="predicted"/>
<dbReference type="Proteomes" id="UP000546162">
    <property type="component" value="Unassembled WGS sequence"/>
</dbReference>
<dbReference type="EMBL" id="JACHNB010000001">
    <property type="protein sequence ID" value="MBB4745401.1"/>
    <property type="molecule type" value="Genomic_DNA"/>
</dbReference>
<protein>
    <recommendedName>
        <fullName evidence="3">YCII-related domain-containing protein</fullName>
    </recommendedName>
</protein>
<keyword evidence="2" id="KW-1185">Reference proteome</keyword>
<evidence type="ECO:0000313" key="1">
    <source>
        <dbReference type="EMBL" id="MBB4745401.1"/>
    </source>
</evidence>
<name>A0A7W7H7E0_9ACTN</name>
<comment type="caution">
    <text evidence="1">The sequence shown here is derived from an EMBL/GenBank/DDBJ whole genome shotgun (WGS) entry which is preliminary data.</text>
</comment>
<sequence length="166" mass="16350">MGPSESLPQFLILIYERQPPESARAAPPTVLEAHLHLPRQIAETGARIIAGNALGPASHAVSIRDNVPVGGSLASGSPVGDAAVGDAPLGGSVASGSPVGDAAVGDAPGGDAAVGDAPLGGSVAGSGPTLAGYFLVEASDLDHAVWVGRMVPVIDGWVEVRPVLTS</sequence>
<evidence type="ECO:0000313" key="2">
    <source>
        <dbReference type="Proteomes" id="UP000546162"/>
    </source>
</evidence>
<evidence type="ECO:0008006" key="3">
    <source>
        <dbReference type="Google" id="ProtNLM"/>
    </source>
</evidence>
<reference evidence="1 2" key="1">
    <citation type="submission" date="2020-08" db="EMBL/GenBank/DDBJ databases">
        <title>Sequencing the genomes of 1000 actinobacteria strains.</title>
        <authorList>
            <person name="Klenk H.-P."/>
        </authorList>
    </citation>
    <scope>NUCLEOTIDE SEQUENCE [LARGE SCALE GENOMIC DNA]</scope>
    <source>
        <strain evidence="1 2">DSM 45809</strain>
    </source>
</reference>
<dbReference type="Gene3D" id="3.30.70.1060">
    <property type="entry name" value="Dimeric alpha+beta barrel"/>
    <property type="match status" value="1"/>
</dbReference>